<dbReference type="EMBL" id="CH473988">
    <property type="protein sequence ID" value="EDL96890.1"/>
    <property type="molecule type" value="Genomic_DNA"/>
</dbReference>
<evidence type="ECO:0000313" key="3">
    <source>
        <dbReference type="Proteomes" id="UP000234681"/>
    </source>
</evidence>
<sequence>MSILPILPVPPTQYTLGEGGAGVQQQAGYRVPHAREDGAPAPWMLQQSEEGGPTWMGKGYRTTSPCCGGGVASICPSLGLPLWFPICSYLNKKKIAFSG</sequence>
<name>A6JJM4_RAT</name>
<proteinExistence type="predicted"/>
<protein>
    <submittedName>
        <fullName evidence="2">RCG61008, isoform CRA_b</fullName>
    </submittedName>
</protein>
<evidence type="ECO:0000313" key="1">
    <source>
        <dbReference type="EMBL" id="EDL96888.1"/>
    </source>
</evidence>
<feature type="non-terminal residue" evidence="2">
    <location>
        <position position="99"/>
    </location>
</feature>
<dbReference type="AlphaFoldDB" id="A6JJM4"/>
<accession>A6JJM4</accession>
<evidence type="ECO:0000313" key="2">
    <source>
        <dbReference type="EMBL" id="EDL96890.1"/>
    </source>
</evidence>
<dbReference type="Proteomes" id="UP000234681">
    <property type="component" value="Chromosome 20"/>
</dbReference>
<reference evidence="2" key="2">
    <citation type="submission" date="2005-07" db="EMBL/GenBank/DDBJ databases">
        <authorList>
            <person name="Mural R.J."/>
            <person name="Li P.W."/>
            <person name="Adams M.D."/>
            <person name="Amanatides P.G."/>
            <person name="Baden-Tillson H."/>
            <person name="Barnstead M."/>
            <person name="Chin S.H."/>
            <person name="Dew I."/>
            <person name="Evans C.A."/>
            <person name="Ferriera S."/>
            <person name="Flanigan M."/>
            <person name="Fosler C."/>
            <person name="Glodek A."/>
            <person name="Gu Z."/>
            <person name="Holt R.A."/>
            <person name="Jennings D."/>
            <person name="Kraft C.L."/>
            <person name="Lu F."/>
            <person name="Nguyen T."/>
            <person name="Nusskern D.R."/>
            <person name="Pfannkoch C.M."/>
            <person name="Sitter C."/>
            <person name="Sutton G.G."/>
            <person name="Venter J.C."/>
            <person name="Wang Z."/>
            <person name="Woodage T."/>
            <person name="Zheng X.H."/>
            <person name="Zhong F."/>
        </authorList>
    </citation>
    <scope>NUCLEOTIDE SEQUENCE</scope>
    <source>
        <strain evidence="2">BN</strain>
    </source>
</reference>
<reference evidence="2" key="1">
    <citation type="journal article" date="2005" name="Genome Res.">
        <title>Gene and alternative splicing annotation with AIR.</title>
        <authorList>
            <person name="Florea L."/>
            <person name="Di Francesco V."/>
            <person name="Miller J."/>
            <person name="Turner R."/>
            <person name="Yao A."/>
            <person name="Harris M."/>
            <person name="Walenz B."/>
            <person name="Mobarry C."/>
            <person name="Merkulov G.V."/>
            <person name="Charlab R."/>
            <person name="Dew I."/>
            <person name="Deng Z."/>
            <person name="Istrail S."/>
            <person name="Li P."/>
            <person name="Sutton G."/>
        </authorList>
    </citation>
    <scope>NUCLEOTIDE SEQUENCE</scope>
    <source>
        <strain evidence="2">BN</strain>
    </source>
</reference>
<gene>
    <name evidence="2" type="ORF">rCG_61008</name>
</gene>
<reference evidence="3" key="3">
    <citation type="submission" date="2005-09" db="EMBL/GenBank/DDBJ databases">
        <authorList>
            <person name="Mural R.J."/>
            <person name="Li P.W."/>
            <person name="Adams M.D."/>
            <person name="Amanatides P.G."/>
            <person name="Baden-Tillson H."/>
            <person name="Barnstead M."/>
            <person name="Chin S.H."/>
            <person name="Dew I."/>
            <person name="Evans C.A."/>
            <person name="Ferriera S."/>
            <person name="Flanigan M."/>
            <person name="Fosler C."/>
            <person name="Glodek A."/>
            <person name="Gu Z."/>
            <person name="Holt R.A."/>
            <person name="Jennings D."/>
            <person name="Kraft C.L."/>
            <person name="Lu F."/>
            <person name="Nguyen T."/>
            <person name="Nusskern D.R."/>
            <person name="Pfannkoch C.M."/>
            <person name="Sitter C."/>
            <person name="Sutton G.G."/>
            <person name="Venter J.C."/>
            <person name="Wang Z."/>
            <person name="Woodage T."/>
            <person name="Zheng X.H."/>
            <person name="Zhong F."/>
        </authorList>
    </citation>
    <scope>NUCLEOTIDE SEQUENCE [LARGE SCALE GENOMIC DNA]</scope>
    <source>
        <strain evidence="1">BN</strain>
        <strain evidence="3">BN, Sprague-Dawley</strain>
    </source>
</reference>
<dbReference type="EMBL" id="CH473988">
    <property type="protein sequence ID" value="EDL96888.1"/>
    <property type="molecule type" value="Genomic_DNA"/>
</dbReference>
<organism evidence="2 3">
    <name type="scientific">Rattus norvegicus</name>
    <name type="common">Rat</name>
    <dbReference type="NCBI Taxonomy" id="10116"/>
    <lineage>
        <taxon>Eukaryota</taxon>
        <taxon>Metazoa</taxon>
        <taxon>Chordata</taxon>
        <taxon>Craniata</taxon>
        <taxon>Vertebrata</taxon>
        <taxon>Euteleostomi</taxon>
        <taxon>Mammalia</taxon>
        <taxon>Eutheria</taxon>
        <taxon>Euarchontoglires</taxon>
        <taxon>Glires</taxon>
        <taxon>Rodentia</taxon>
        <taxon>Myomorpha</taxon>
        <taxon>Muroidea</taxon>
        <taxon>Muridae</taxon>
        <taxon>Murinae</taxon>
        <taxon>Rattus</taxon>
    </lineage>
</organism>